<dbReference type="PANTHER" id="PTHR12446">
    <property type="entry name" value="TESMIN/TSO1-RELATED"/>
    <property type="match status" value="1"/>
</dbReference>
<reference evidence="5" key="4">
    <citation type="submission" date="2019-03" db="UniProtKB">
        <authorList>
            <consortium name="EnsemblPlants"/>
        </authorList>
    </citation>
    <scope>IDENTIFICATION</scope>
</reference>
<dbReference type="Pfam" id="PF03638">
    <property type="entry name" value="TCR"/>
    <property type="match status" value="1"/>
</dbReference>
<dbReference type="GO" id="GO:0006355">
    <property type="term" value="P:regulation of DNA-templated transcription"/>
    <property type="evidence" value="ECO:0007669"/>
    <property type="project" value="TreeGrafter"/>
</dbReference>
<protein>
    <recommendedName>
        <fullName evidence="4">CRC domain-containing protein</fullName>
    </recommendedName>
</protein>
<feature type="domain" description="CRC" evidence="4">
    <location>
        <begin position="1"/>
        <end position="88"/>
    </location>
</feature>
<dbReference type="Proteomes" id="UP000015105">
    <property type="component" value="Chromosome 4D"/>
</dbReference>
<keyword evidence="3" id="KW-0539">Nucleus</keyword>
<dbReference type="EnsemblPlants" id="AET4Gv20817300.8">
    <property type="protein sequence ID" value="AET4Gv20817300.8"/>
    <property type="gene ID" value="AET4Gv20817300"/>
</dbReference>
<dbReference type="GO" id="GO:0005634">
    <property type="term" value="C:nucleus"/>
    <property type="evidence" value="ECO:0007669"/>
    <property type="project" value="UniProtKB-SubCell"/>
</dbReference>
<reference evidence="5" key="3">
    <citation type="journal article" date="2017" name="Nature">
        <title>Genome sequence of the progenitor of the wheat D genome Aegilops tauschii.</title>
        <authorList>
            <person name="Luo M.C."/>
            <person name="Gu Y.Q."/>
            <person name="Puiu D."/>
            <person name="Wang H."/>
            <person name="Twardziok S.O."/>
            <person name="Deal K.R."/>
            <person name="Huo N."/>
            <person name="Zhu T."/>
            <person name="Wang L."/>
            <person name="Wang Y."/>
            <person name="McGuire P.E."/>
            <person name="Liu S."/>
            <person name="Long H."/>
            <person name="Ramasamy R.K."/>
            <person name="Rodriguez J.C."/>
            <person name="Van S.L."/>
            <person name="Yuan L."/>
            <person name="Wang Z."/>
            <person name="Xia Z."/>
            <person name="Xiao L."/>
            <person name="Anderson O.D."/>
            <person name="Ouyang S."/>
            <person name="Liang Y."/>
            <person name="Zimin A.V."/>
            <person name="Pertea G."/>
            <person name="Qi P."/>
            <person name="Bennetzen J.L."/>
            <person name="Dai X."/>
            <person name="Dawson M.W."/>
            <person name="Muller H.G."/>
            <person name="Kugler K."/>
            <person name="Rivarola-Duarte L."/>
            <person name="Spannagl M."/>
            <person name="Mayer K.F.X."/>
            <person name="Lu F.H."/>
            <person name="Bevan M.W."/>
            <person name="Leroy P."/>
            <person name="Li P."/>
            <person name="You F.M."/>
            <person name="Sun Q."/>
            <person name="Liu Z."/>
            <person name="Lyons E."/>
            <person name="Wicker T."/>
            <person name="Salzberg S.L."/>
            <person name="Devos K.M."/>
            <person name="Dvorak J."/>
        </authorList>
    </citation>
    <scope>NUCLEOTIDE SEQUENCE [LARGE SCALE GENOMIC DNA]</scope>
    <source>
        <strain evidence="5">cv. AL8/78</strain>
    </source>
</reference>
<reference evidence="5" key="5">
    <citation type="journal article" date="2021" name="G3 (Bethesda)">
        <title>Aegilops tauschii genome assembly Aet v5.0 features greater sequence contiguity and improved annotation.</title>
        <authorList>
            <person name="Wang L."/>
            <person name="Zhu T."/>
            <person name="Rodriguez J.C."/>
            <person name="Deal K.R."/>
            <person name="Dubcovsky J."/>
            <person name="McGuire P.E."/>
            <person name="Lux T."/>
            <person name="Spannagl M."/>
            <person name="Mayer K.F.X."/>
            <person name="Baldrich P."/>
            <person name="Meyers B.C."/>
            <person name="Huo N."/>
            <person name="Gu Y.Q."/>
            <person name="Zhou H."/>
            <person name="Devos K.M."/>
            <person name="Bennetzen J.L."/>
            <person name="Unver T."/>
            <person name="Budak H."/>
            <person name="Gulick P.J."/>
            <person name="Galiba G."/>
            <person name="Kalapos B."/>
            <person name="Nelson D.R."/>
            <person name="Li P."/>
            <person name="You F.M."/>
            <person name="Luo M.C."/>
            <person name="Dvorak J."/>
        </authorList>
    </citation>
    <scope>NUCLEOTIDE SEQUENCE [LARGE SCALE GENOMIC DNA]</scope>
    <source>
        <strain evidence="5">cv. AL8/78</strain>
    </source>
</reference>
<dbReference type="PANTHER" id="PTHR12446:SF58">
    <property type="entry name" value="OS06G0332700 PROTEIN"/>
    <property type="match status" value="1"/>
</dbReference>
<organism evidence="5 6">
    <name type="scientific">Aegilops tauschii subsp. strangulata</name>
    <name type="common">Goatgrass</name>
    <dbReference type="NCBI Taxonomy" id="200361"/>
    <lineage>
        <taxon>Eukaryota</taxon>
        <taxon>Viridiplantae</taxon>
        <taxon>Streptophyta</taxon>
        <taxon>Embryophyta</taxon>
        <taxon>Tracheophyta</taxon>
        <taxon>Spermatophyta</taxon>
        <taxon>Magnoliopsida</taxon>
        <taxon>Liliopsida</taxon>
        <taxon>Poales</taxon>
        <taxon>Poaceae</taxon>
        <taxon>BOP clade</taxon>
        <taxon>Pooideae</taxon>
        <taxon>Triticodae</taxon>
        <taxon>Triticeae</taxon>
        <taxon>Triticinae</taxon>
        <taxon>Aegilops</taxon>
    </lineage>
</organism>
<evidence type="ECO:0000313" key="5">
    <source>
        <dbReference type="EnsemblPlants" id="AET4Gv20817300.8"/>
    </source>
</evidence>
<evidence type="ECO:0000313" key="6">
    <source>
        <dbReference type="Proteomes" id="UP000015105"/>
    </source>
</evidence>
<evidence type="ECO:0000256" key="1">
    <source>
        <dbReference type="ARBA" id="ARBA00004123"/>
    </source>
</evidence>
<dbReference type="SMART" id="SM01114">
    <property type="entry name" value="CXC"/>
    <property type="match status" value="1"/>
</dbReference>
<dbReference type="SMR" id="A0A453J715"/>
<dbReference type="InterPro" id="IPR033467">
    <property type="entry name" value="Tesmin/TSO1-like_CXC"/>
</dbReference>
<proteinExistence type="inferred from homology"/>
<sequence length="92" mass="10678">GSSSDTLYKELWHACARPLITVPRQGERIYHFPHVYMEQDARAPSLPKHNKGWHCKKSGRLKKYCECFQANILCSKNCKCMDCKNFEGSEEL</sequence>
<accession>A0A453J715</accession>
<dbReference type="Gramene" id="AET4Gv20817300.8">
    <property type="protein sequence ID" value="AET4Gv20817300.8"/>
    <property type="gene ID" value="AET4Gv20817300"/>
</dbReference>
<evidence type="ECO:0000256" key="2">
    <source>
        <dbReference type="ARBA" id="ARBA00007267"/>
    </source>
</evidence>
<dbReference type="InterPro" id="IPR005172">
    <property type="entry name" value="CRC"/>
</dbReference>
<reference evidence="6" key="2">
    <citation type="journal article" date="2017" name="Nat. Plants">
        <title>The Aegilops tauschii genome reveals multiple impacts of transposons.</title>
        <authorList>
            <person name="Zhao G."/>
            <person name="Zou C."/>
            <person name="Li K."/>
            <person name="Wang K."/>
            <person name="Li T."/>
            <person name="Gao L."/>
            <person name="Zhang X."/>
            <person name="Wang H."/>
            <person name="Yang Z."/>
            <person name="Liu X."/>
            <person name="Jiang W."/>
            <person name="Mao L."/>
            <person name="Kong X."/>
            <person name="Jiao Y."/>
            <person name="Jia J."/>
        </authorList>
    </citation>
    <scope>NUCLEOTIDE SEQUENCE [LARGE SCALE GENOMIC DNA]</scope>
    <source>
        <strain evidence="6">cv. AL8/78</strain>
    </source>
</reference>
<dbReference type="PROSITE" id="PS51634">
    <property type="entry name" value="CRC"/>
    <property type="match status" value="1"/>
</dbReference>
<comment type="similarity">
    <text evidence="2">Belongs to the lin-54 family.</text>
</comment>
<evidence type="ECO:0000259" key="4">
    <source>
        <dbReference type="PROSITE" id="PS51634"/>
    </source>
</evidence>
<dbReference type="AlphaFoldDB" id="A0A453J715"/>
<comment type="subcellular location">
    <subcellularLocation>
        <location evidence="1">Nucleus</location>
    </subcellularLocation>
</comment>
<name>A0A453J715_AEGTS</name>
<reference evidence="6" key="1">
    <citation type="journal article" date="2014" name="Science">
        <title>Ancient hybridizations among the ancestral genomes of bread wheat.</title>
        <authorList>
            <consortium name="International Wheat Genome Sequencing Consortium,"/>
            <person name="Marcussen T."/>
            <person name="Sandve S.R."/>
            <person name="Heier L."/>
            <person name="Spannagl M."/>
            <person name="Pfeifer M."/>
            <person name="Jakobsen K.S."/>
            <person name="Wulff B.B."/>
            <person name="Steuernagel B."/>
            <person name="Mayer K.F."/>
            <person name="Olsen O.A."/>
        </authorList>
    </citation>
    <scope>NUCLEOTIDE SEQUENCE [LARGE SCALE GENOMIC DNA]</scope>
    <source>
        <strain evidence="6">cv. AL8/78</strain>
    </source>
</reference>
<evidence type="ECO:0000256" key="3">
    <source>
        <dbReference type="ARBA" id="ARBA00023242"/>
    </source>
</evidence>
<dbReference type="InterPro" id="IPR028307">
    <property type="entry name" value="Lin-54_fam"/>
</dbReference>
<keyword evidence="6" id="KW-1185">Reference proteome</keyword>